<evidence type="ECO:0000256" key="1">
    <source>
        <dbReference type="SAM" id="MobiDB-lite"/>
    </source>
</evidence>
<dbReference type="EMBL" id="JAUMKJ010000003">
    <property type="protein sequence ID" value="MDO3676130.1"/>
    <property type="molecule type" value="Genomic_DNA"/>
</dbReference>
<feature type="region of interest" description="Disordered" evidence="1">
    <location>
        <begin position="175"/>
        <end position="220"/>
    </location>
</feature>
<dbReference type="RefSeq" id="WP_302877278.1">
    <property type="nucleotide sequence ID" value="NZ_JAUMKJ010000003.1"/>
</dbReference>
<evidence type="ECO:0000313" key="4">
    <source>
        <dbReference type="Proteomes" id="UP001168883"/>
    </source>
</evidence>
<feature type="compositionally biased region" description="Basic and acidic residues" evidence="1">
    <location>
        <begin position="10"/>
        <end position="19"/>
    </location>
</feature>
<reference evidence="3" key="1">
    <citation type="submission" date="2023-07" db="EMBL/GenBank/DDBJ databases">
        <authorList>
            <person name="Aktuganov G."/>
            <person name="Boyko T."/>
            <person name="Delegan Y."/>
            <person name="Galimzianova N."/>
            <person name="Gilvanova E."/>
            <person name="Korobov V."/>
            <person name="Kuzmina L."/>
            <person name="Melentiev A."/>
            <person name="Milman P."/>
            <person name="Ryabova A."/>
            <person name="Stupak E."/>
            <person name="Yasakov T."/>
            <person name="Zharikova N."/>
            <person name="Zhurenko E."/>
        </authorList>
    </citation>
    <scope>NUCLEOTIDE SEQUENCE</scope>
    <source>
        <strain evidence="3">IB-739</strain>
    </source>
</reference>
<keyword evidence="2" id="KW-0812">Transmembrane</keyword>
<protein>
    <recommendedName>
        <fullName evidence="5">SPOR domain-containing protein</fullName>
    </recommendedName>
</protein>
<feature type="transmembrane region" description="Helical" evidence="2">
    <location>
        <begin position="144"/>
        <end position="169"/>
    </location>
</feature>
<evidence type="ECO:0000256" key="2">
    <source>
        <dbReference type="SAM" id="Phobius"/>
    </source>
</evidence>
<name>A0ABT8V859_9BACL</name>
<feature type="region of interest" description="Disordered" evidence="1">
    <location>
        <begin position="98"/>
        <end position="122"/>
    </location>
</feature>
<feature type="compositionally biased region" description="Low complexity" evidence="1">
    <location>
        <begin position="182"/>
        <end position="191"/>
    </location>
</feature>
<feature type="compositionally biased region" description="Basic and acidic residues" evidence="1">
    <location>
        <begin position="110"/>
        <end position="122"/>
    </location>
</feature>
<proteinExistence type="predicted"/>
<comment type="caution">
    <text evidence="3">The sequence shown here is derived from an EMBL/GenBank/DDBJ whole genome shotgun (WGS) entry which is preliminary data.</text>
</comment>
<evidence type="ECO:0000313" key="3">
    <source>
        <dbReference type="EMBL" id="MDO3676130.1"/>
    </source>
</evidence>
<keyword evidence="2" id="KW-1133">Transmembrane helix</keyword>
<keyword evidence="4" id="KW-1185">Reference proteome</keyword>
<dbReference type="Proteomes" id="UP001168883">
    <property type="component" value="Unassembled WGS sequence"/>
</dbReference>
<accession>A0ABT8V859</accession>
<feature type="region of interest" description="Disordered" evidence="1">
    <location>
        <begin position="1"/>
        <end position="67"/>
    </location>
</feature>
<keyword evidence="2" id="KW-0472">Membrane</keyword>
<feature type="compositionally biased region" description="Low complexity" evidence="1">
    <location>
        <begin position="201"/>
        <end position="220"/>
    </location>
</feature>
<organism evidence="3 4">
    <name type="scientific">Paenibacillus ehimensis</name>
    <dbReference type="NCBI Taxonomy" id="79264"/>
    <lineage>
        <taxon>Bacteria</taxon>
        <taxon>Bacillati</taxon>
        <taxon>Bacillota</taxon>
        <taxon>Bacilli</taxon>
        <taxon>Bacillales</taxon>
        <taxon>Paenibacillaceae</taxon>
        <taxon>Paenibacillus</taxon>
    </lineage>
</organism>
<evidence type="ECO:0008006" key="5">
    <source>
        <dbReference type="Google" id="ProtNLM"/>
    </source>
</evidence>
<gene>
    <name evidence="3" type="ORF">Q3C12_03875</name>
</gene>
<feature type="compositionally biased region" description="Basic and acidic residues" evidence="1">
    <location>
        <begin position="41"/>
        <end position="54"/>
    </location>
</feature>
<sequence>MNKTKMTFRFHKDEQRQIRQETGSGPQVIPLRSEEYTVVEQRADETREEPDKPTGENGKIRGPLWTGPALNEYTTDFGGWQSSFETETHRVEQLIRESGGGRSFDPETGYVERPELTGGNERTHRPYAREESAYFRRTPGNGSWLRIAASVAGAVVTGVAFGFLVLSMFSGGADTGKTTSPGPTATAQQGTKGAGAGGTASTGETAGNTGDAAAKPGGANSAAPASSSVIGVAVQIPAKSYAVLQGGVFSSAQGAEAAAADFRKKGLAGAVEAGDKHPVYVGMAGTRDEALGLSQAYQQKNIEVIVKTLDLPAVTKVQWNGKQADVFSNYIAQGDKLVRLITAQTTVHAADVKPEPLDDKALQSIKTTHQSWSQTASAVSDGLGEAGKKALPKMNNSLNTAVASLEEYKKNPSSAFLWQAQTAAMQYVVAEKELLKAVALS</sequence>